<protein>
    <submittedName>
        <fullName evidence="2">Uncharacterized protein</fullName>
    </submittedName>
</protein>
<keyword evidence="1" id="KW-0812">Transmembrane</keyword>
<dbReference type="AlphaFoldDB" id="A0A0E9V2E0"/>
<dbReference type="EMBL" id="GBXM01037169">
    <property type="protein sequence ID" value="JAH71408.1"/>
    <property type="molecule type" value="Transcribed_RNA"/>
</dbReference>
<feature type="transmembrane region" description="Helical" evidence="1">
    <location>
        <begin position="36"/>
        <end position="53"/>
    </location>
</feature>
<keyword evidence="1" id="KW-0472">Membrane</keyword>
<accession>A0A0E9V2E0</accession>
<organism evidence="2">
    <name type="scientific">Anguilla anguilla</name>
    <name type="common">European freshwater eel</name>
    <name type="synonym">Muraena anguilla</name>
    <dbReference type="NCBI Taxonomy" id="7936"/>
    <lineage>
        <taxon>Eukaryota</taxon>
        <taxon>Metazoa</taxon>
        <taxon>Chordata</taxon>
        <taxon>Craniata</taxon>
        <taxon>Vertebrata</taxon>
        <taxon>Euteleostomi</taxon>
        <taxon>Actinopterygii</taxon>
        <taxon>Neopterygii</taxon>
        <taxon>Teleostei</taxon>
        <taxon>Anguilliformes</taxon>
        <taxon>Anguillidae</taxon>
        <taxon>Anguilla</taxon>
    </lineage>
</organism>
<proteinExistence type="predicted"/>
<reference evidence="2" key="2">
    <citation type="journal article" date="2015" name="Fish Shellfish Immunol.">
        <title>Early steps in the European eel (Anguilla anguilla)-Vibrio vulnificus interaction in the gills: Role of the RtxA13 toxin.</title>
        <authorList>
            <person name="Callol A."/>
            <person name="Pajuelo D."/>
            <person name="Ebbesson L."/>
            <person name="Teles M."/>
            <person name="MacKenzie S."/>
            <person name="Amaro C."/>
        </authorList>
    </citation>
    <scope>NUCLEOTIDE SEQUENCE</scope>
</reference>
<evidence type="ECO:0000313" key="2">
    <source>
        <dbReference type="EMBL" id="JAH71408.1"/>
    </source>
</evidence>
<evidence type="ECO:0000256" key="1">
    <source>
        <dbReference type="SAM" id="Phobius"/>
    </source>
</evidence>
<name>A0A0E9V2E0_ANGAN</name>
<sequence>MLSSKTLVGSSIWTVVRQKPLVINYMKTRIVSTKKLFLVVQLASILFYFCCYII</sequence>
<reference evidence="2" key="1">
    <citation type="submission" date="2014-11" db="EMBL/GenBank/DDBJ databases">
        <authorList>
            <person name="Amaro Gonzalez C."/>
        </authorList>
    </citation>
    <scope>NUCLEOTIDE SEQUENCE</scope>
</reference>
<keyword evidence="1" id="KW-1133">Transmembrane helix</keyword>